<accession>A0A2M7GB39</accession>
<proteinExistence type="predicted"/>
<organism evidence="1 2">
    <name type="scientific">bacterium (Candidatus Blackallbacteria) CG17_big_fil_post_rev_8_21_14_2_50_48_46</name>
    <dbReference type="NCBI Taxonomy" id="2014261"/>
    <lineage>
        <taxon>Bacteria</taxon>
        <taxon>Candidatus Blackallbacteria</taxon>
    </lineage>
</organism>
<gene>
    <name evidence="1" type="ORF">COW36_00730</name>
</gene>
<evidence type="ECO:0000313" key="1">
    <source>
        <dbReference type="EMBL" id="PIW19395.1"/>
    </source>
</evidence>
<name>A0A2M7GB39_9BACT</name>
<sequence length="366" mass="42161">MAEDTAQLLAKGLQALAQRDHLNAFHYLQAADWQRFGKPWNACNSEERVAFFESPQFPPEAVPLHKLQHDLEQIKYLRKNQKLPDEFQSVENALEQVYASLLQRFQNVSETELLWLSPQEQELLAPFWNRNLYTEPLPESPEPLINPALDTDRVCWNYHHNQPGLAYCDQILAAPALTQIREFVLASTLWRDYQRGGYVGSYLPNGFCAPLLLQLADQVRAAFSPILQDLPLSLMWSYKYSQNSPGVGIHADSGGRVNVNFWLTPDHANLEPEKGGLIVYDVMAPSDWDPRRYQLETLLKGKPCKAYPIPYRFNRALFFHSGLFHASDQLQFKPGYENRRINLTLLFGIRDADLESQSQYSWRPLI</sequence>
<dbReference type="Proteomes" id="UP000231019">
    <property type="component" value="Unassembled WGS sequence"/>
</dbReference>
<protein>
    <recommendedName>
        <fullName evidence="3">Prolyl 4-hydroxylase alpha subunit Fe(2+) 2OG dioxygenase domain-containing protein</fullName>
    </recommendedName>
</protein>
<evidence type="ECO:0008006" key="3">
    <source>
        <dbReference type="Google" id="ProtNLM"/>
    </source>
</evidence>
<dbReference type="EMBL" id="PFFQ01000004">
    <property type="protein sequence ID" value="PIW19395.1"/>
    <property type="molecule type" value="Genomic_DNA"/>
</dbReference>
<evidence type="ECO:0000313" key="2">
    <source>
        <dbReference type="Proteomes" id="UP000231019"/>
    </source>
</evidence>
<dbReference type="AlphaFoldDB" id="A0A2M7GB39"/>
<comment type="caution">
    <text evidence="1">The sequence shown here is derived from an EMBL/GenBank/DDBJ whole genome shotgun (WGS) entry which is preliminary data.</text>
</comment>
<reference evidence="1 2" key="1">
    <citation type="submission" date="2017-09" db="EMBL/GenBank/DDBJ databases">
        <title>Depth-based differentiation of microbial function through sediment-hosted aquifers and enrichment of novel symbionts in the deep terrestrial subsurface.</title>
        <authorList>
            <person name="Probst A.J."/>
            <person name="Ladd B."/>
            <person name="Jarett J.K."/>
            <person name="Geller-Mcgrath D.E."/>
            <person name="Sieber C.M."/>
            <person name="Emerson J.B."/>
            <person name="Anantharaman K."/>
            <person name="Thomas B.C."/>
            <person name="Malmstrom R."/>
            <person name="Stieglmeier M."/>
            <person name="Klingl A."/>
            <person name="Woyke T."/>
            <person name="Ryan C.M."/>
            <person name="Banfield J.F."/>
        </authorList>
    </citation>
    <scope>NUCLEOTIDE SEQUENCE [LARGE SCALE GENOMIC DNA]</scope>
    <source>
        <strain evidence="1">CG17_big_fil_post_rev_8_21_14_2_50_48_46</strain>
    </source>
</reference>